<dbReference type="PANTHER" id="PTHR35789">
    <property type="entry name" value="SPORE GERMINATION PROTEIN B3"/>
    <property type="match status" value="1"/>
</dbReference>
<feature type="region of interest" description="Disordered" evidence="8">
    <location>
        <begin position="53"/>
        <end position="82"/>
    </location>
</feature>
<dbReference type="Proteomes" id="UP001597541">
    <property type="component" value="Unassembled WGS sequence"/>
</dbReference>
<keyword evidence="6" id="KW-0564">Palmitate</keyword>
<dbReference type="RefSeq" id="WP_377602311.1">
    <property type="nucleotide sequence ID" value="NZ_JBHUME010000007.1"/>
</dbReference>
<organism evidence="11 12">
    <name type="scientific">Paenibacillus gansuensis</name>
    <dbReference type="NCBI Taxonomy" id="306542"/>
    <lineage>
        <taxon>Bacteria</taxon>
        <taxon>Bacillati</taxon>
        <taxon>Bacillota</taxon>
        <taxon>Bacilli</taxon>
        <taxon>Bacillales</taxon>
        <taxon>Paenibacillaceae</taxon>
        <taxon>Paenibacillus</taxon>
    </lineage>
</organism>
<evidence type="ECO:0000256" key="2">
    <source>
        <dbReference type="ARBA" id="ARBA00007886"/>
    </source>
</evidence>
<comment type="subcellular location">
    <subcellularLocation>
        <location evidence="1">Membrane</location>
        <topology evidence="1">Lipid-anchor</topology>
    </subcellularLocation>
</comment>
<dbReference type="InterPro" id="IPR057336">
    <property type="entry name" value="GerAC_N"/>
</dbReference>
<feature type="domain" description="Spore germination GerAC-like C-terminal" evidence="9">
    <location>
        <begin position="253"/>
        <end position="421"/>
    </location>
</feature>
<dbReference type="PANTHER" id="PTHR35789:SF1">
    <property type="entry name" value="SPORE GERMINATION PROTEIN B3"/>
    <property type="match status" value="1"/>
</dbReference>
<dbReference type="EMBL" id="JBHUME010000007">
    <property type="protein sequence ID" value="MFD2612617.1"/>
    <property type="molecule type" value="Genomic_DNA"/>
</dbReference>
<dbReference type="Gene3D" id="3.30.300.210">
    <property type="entry name" value="Nutrient germinant receptor protein C, domain 3"/>
    <property type="match status" value="1"/>
</dbReference>
<keyword evidence="12" id="KW-1185">Reference proteome</keyword>
<dbReference type="NCBIfam" id="TIGR02887">
    <property type="entry name" value="spore_ger_x_C"/>
    <property type="match status" value="1"/>
</dbReference>
<dbReference type="Pfam" id="PF05504">
    <property type="entry name" value="Spore_GerAC"/>
    <property type="match status" value="1"/>
</dbReference>
<evidence type="ECO:0000256" key="5">
    <source>
        <dbReference type="ARBA" id="ARBA00023136"/>
    </source>
</evidence>
<evidence type="ECO:0000256" key="6">
    <source>
        <dbReference type="ARBA" id="ARBA00023139"/>
    </source>
</evidence>
<keyword evidence="7" id="KW-0449">Lipoprotein</keyword>
<feature type="domain" description="Spore germination protein N-terminal" evidence="10">
    <location>
        <begin position="33"/>
        <end position="242"/>
    </location>
</feature>
<protein>
    <submittedName>
        <fullName evidence="11">Ger(X)C family spore germination protein</fullName>
    </submittedName>
</protein>
<proteinExistence type="inferred from homology"/>
<evidence type="ECO:0000256" key="7">
    <source>
        <dbReference type="ARBA" id="ARBA00023288"/>
    </source>
</evidence>
<evidence type="ECO:0000259" key="9">
    <source>
        <dbReference type="Pfam" id="PF05504"/>
    </source>
</evidence>
<dbReference type="PROSITE" id="PS51257">
    <property type="entry name" value="PROKAR_LIPOPROTEIN"/>
    <property type="match status" value="1"/>
</dbReference>
<evidence type="ECO:0000256" key="4">
    <source>
        <dbReference type="ARBA" id="ARBA00022729"/>
    </source>
</evidence>
<dbReference type="InterPro" id="IPR008844">
    <property type="entry name" value="Spore_GerAC-like"/>
</dbReference>
<comment type="similarity">
    <text evidence="2">Belongs to the GerABKC lipoprotein family.</text>
</comment>
<comment type="caution">
    <text evidence="11">The sequence shown here is derived from an EMBL/GenBank/DDBJ whole genome shotgun (WGS) entry which is preliminary data.</text>
</comment>
<dbReference type="InterPro" id="IPR038501">
    <property type="entry name" value="Spore_GerAC_C_sf"/>
</dbReference>
<evidence type="ECO:0000256" key="8">
    <source>
        <dbReference type="SAM" id="MobiDB-lite"/>
    </source>
</evidence>
<evidence type="ECO:0000259" key="10">
    <source>
        <dbReference type="Pfam" id="PF25198"/>
    </source>
</evidence>
<keyword evidence="5" id="KW-0472">Membrane</keyword>
<reference evidence="12" key="1">
    <citation type="journal article" date="2019" name="Int. J. Syst. Evol. Microbiol.">
        <title>The Global Catalogue of Microorganisms (GCM) 10K type strain sequencing project: providing services to taxonomists for standard genome sequencing and annotation.</title>
        <authorList>
            <consortium name="The Broad Institute Genomics Platform"/>
            <consortium name="The Broad Institute Genome Sequencing Center for Infectious Disease"/>
            <person name="Wu L."/>
            <person name="Ma J."/>
        </authorList>
    </citation>
    <scope>NUCLEOTIDE SEQUENCE [LARGE SCALE GENOMIC DNA]</scope>
    <source>
        <strain evidence="12">KCTC 3950</strain>
    </source>
</reference>
<dbReference type="Pfam" id="PF25198">
    <property type="entry name" value="Spore_GerAC_N"/>
    <property type="match status" value="1"/>
</dbReference>
<evidence type="ECO:0000256" key="3">
    <source>
        <dbReference type="ARBA" id="ARBA00022544"/>
    </source>
</evidence>
<sequence>MPKQPVSRKNNLIRKALLLLLIPLLCLLAGCWDRIEIEERAFIIGVAIDKAEQPQEKEEEDEASNEPSAVEEGQSSRNIPETKRGRYSVTFQAVVPEGVRQGGSAKGGQSSSQANYVNISVQGDSLFSASKSLAGKMSRTPYFQHLKLIVVSEELVKESNELLRVMDFFLRENQMRRSVNVMISRSKAAPALESKPKGENFPALYLSNIADSIQSSSWMLPETRIGNLHELQLSNHSYAVQYVKTEKNESRVTGAAIMDGQKHEMKGTLTDEQTQGLNFLTGDVKGGVLETTVKGEPLALEIMHAYRDLRLLSSSRGHFTFQFRIEVEGAVGEIQSNLNLDKAKLLEEAERALSAKIMTTAKDTIRTLKGYRTDVLGLQQYLYENHYNLWKPVSKDWEGAHGYFTDTEIQVHADVKIRRIGNIIQSEK</sequence>
<evidence type="ECO:0000313" key="11">
    <source>
        <dbReference type="EMBL" id="MFD2612617.1"/>
    </source>
</evidence>
<gene>
    <name evidence="11" type="ORF">ACFSUF_09300</name>
</gene>
<dbReference type="InterPro" id="IPR046953">
    <property type="entry name" value="Spore_GerAC-like_C"/>
</dbReference>
<keyword evidence="3" id="KW-0309">Germination</keyword>
<evidence type="ECO:0000256" key="1">
    <source>
        <dbReference type="ARBA" id="ARBA00004635"/>
    </source>
</evidence>
<name>A0ABW5PBD6_9BACL</name>
<evidence type="ECO:0000313" key="12">
    <source>
        <dbReference type="Proteomes" id="UP001597541"/>
    </source>
</evidence>
<accession>A0ABW5PBD6</accession>
<keyword evidence="4" id="KW-0732">Signal</keyword>